<comment type="caution">
    <text evidence="1">The sequence shown here is derived from an EMBL/GenBank/DDBJ whole genome shotgun (WGS) entry which is preliminary data.</text>
</comment>
<accession>A0A2P8HE06</accession>
<dbReference type="RefSeq" id="WP_106588935.1">
    <property type="nucleotide sequence ID" value="NZ_PYAV01000008.1"/>
</dbReference>
<dbReference type="OrthoDB" id="1684419at2"/>
<organism evidence="1 2">
    <name type="scientific">Salsuginibacillus halophilus</name>
    <dbReference type="NCBI Taxonomy" id="517424"/>
    <lineage>
        <taxon>Bacteria</taxon>
        <taxon>Bacillati</taxon>
        <taxon>Bacillota</taxon>
        <taxon>Bacilli</taxon>
        <taxon>Bacillales</taxon>
        <taxon>Bacillaceae</taxon>
        <taxon>Salsuginibacillus</taxon>
    </lineage>
</organism>
<dbReference type="AlphaFoldDB" id="A0A2P8HE06"/>
<name>A0A2P8HE06_9BACI</name>
<dbReference type="InterPro" id="IPR009910">
    <property type="entry name" value="DUF1450"/>
</dbReference>
<evidence type="ECO:0000313" key="1">
    <source>
        <dbReference type="EMBL" id="PSL44459.1"/>
    </source>
</evidence>
<evidence type="ECO:0000313" key="2">
    <source>
        <dbReference type="Proteomes" id="UP000242310"/>
    </source>
</evidence>
<proteinExistence type="predicted"/>
<dbReference type="Proteomes" id="UP000242310">
    <property type="component" value="Unassembled WGS sequence"/>
</dbReference>
<dbReference type="Pfam" id="PF07293">
    <property type="entry name" value="DUF1450"/>
    <property type="match status" value="1"/>
</dbReference>
<sequence>MFPIIEFCMTNLAGGTHPVLEALEKDPGVDVVEYGCLGNCGQCAASAYALVNGEVVTGETNDELLANIYEFIEENEMF</sequence>
<gene>
    <name evidence="1" type="ORF">B0H94_10870</name>
</gene>
<reference evidence="1 2" key="1">
    <citation type="submission" date="2018-03" db="EMBL/GenBank/DDBJ databases">
        <title>Genomic Encyclopedia of Type Strains, Phase III (KMG-III): the genomes of soil and plant-associated and newly described type strains.</title>
        <authorList>
            <person name="Whitman W."/>
        </authorList>
    </citation>
    <scope>NUCLEOTIDE SEQUENCE [LARGE SCALE GENOMIC DNA]</scope>
    <source>
        <strain evidence="1 2">CGMCC 1.07653</strain>
    </source>
</reference>
<dbReference type="EMBL" id="PYAV01000008">
    <property type="protein sequence ID" value="PSL44459.1"/>
    <property type="molecule type" value="Genomic_DNA"/>
</dbReference>
<dbReference type="NCBIfam" id="NF010190">
    <property type="entry name" value="PRK13669.1"/>
    <property type="match status" value="1"/>
</dbReference>
<protein>
    <submittedName>
        <fullName evidence="1">Uncharacterized protein YuzB (UPF0349 family)</fullName>
    </submittedName>
</protein>
<keyword evidence="2" id="KW-1185">Reference proteome</keyword>